<comment type="caution">
    <text evidence="1">The sequence shown here is derived from an EMBL/GenBank/DDBJ whole genome shotgun (WGS) entry which is preliminary data.</text>
</comment>
<organism evidence="1 2">
    <name type="scientific">Candidatus Eisenbergiella merdigallinarum</name>
    <dbReference type="NCBI Taxonomy" id="2838552"/>
    <lineage>
        <taxon>Bacteria</taxon>
        <taxon>Bacillati</taxon>
        <taxon>Bacillota</taxon>
        <taxon>Clostridia</taxon>
        <taxon>Lachnospirales</taxon>
        <taxon>Lachnospiraceae</taxon>
        <taxon>Eisenbergiella</taxon>
    </lineage>
</organism>
<reference evidence="1" key="2">
    <citation type="submission" date="2021-04" db="EMBL/GenBank/DDBJ databases">
        <authorList>
            <person name="Gilroy R."/>
        </authorList>
    </citation>
    <scope>NUCLEOTIDE SEQUENCE</scope>
    <source>
        <strain evidence="1">USAMLcec3-2134</strain>
    </source>
</reference>
<dbReference type="Proteomes" id="UP000886883">
    <property type="component" value="Unassembled WGS sequence"/>
</dbReference>
<dbReference type="EMBL" id="DWXE01000030">
    <property type="protein sequence ID" value="HJB91522.1"/>
    <property type="molecule type" value="Genomic_DNA"/>
</dbReference>
<dbReference type="InterPro" id="IPR046143">
    <property type="entry name" value="DUF6145"/>
</dbReference>
<sequence>MSETVQKGDKVVLCGANAYEQKYYFNPDFSGIPQSVQEELHIICVLFTAEVGGIFTIVFEPDGTLAFETDAAEDDLLYDEISSGLLVGEIRRNRQELLESLRLYYRVFILKEDMSALLEEED</sequence>
<name>A0A9D2SEC3_9FIRM</name>
<gene>
    <name evidence="1" type="ORF">H9763_08670</name>
</gene>
<dbReference type="Pfam" id="PF19642">
    <property type="entry name" value="DUF6145"/>
    <property type="match status" value="1"/>
</dbReference>
<reference evidence="1" key="1">
    <citation type="journal article" date="2021" name="PeerJ">
        <title>Extensive microbial diversity within the chicken gut microbiome revealed by metagenomics and culture.</title>
        <authorList>
            <person name="Gilroy R."/>
            <person name="Ravi A."/>
            <person name="Getino M."/>
            <person name="Pursley I."/>
            <person name="Horton D.L."/>
            <person name="Alikhan N.F."/>
            <person name="Baker D."/>
            <person name="Gharbi K."/>
            <person name="Hall N."/>
            <person name="Watson M."/>
            <person name="Adriaenssens E.M."/>
            <person name="Foster-Nyarko E."/>
            <person name="Jarju S."/>
            <person name="Secka A."/>
            <person name="Antonio M."/>
            <person name="Oren A."/>
            <person name="Chaudhuri R.R."/>
            <person name="La Ragione R."/>
            <person name="Hildebrand F."/>
            <person name="Pallen M.J."/>
        </authorList>
    </citation>
    <scope>NUCLEOTIDE SEQUENCE</scope>
    <source>
        <strain evidence="1">USAMLcec3-2134</strain>
    </source>
</reference>
<evidence type="ECO:0000313" key="2">
    <source>
        <dbReference type="Proteomes" id="UP000886883"/>
    </source>
</evidence>
<dbReference type="AlphaFoldDB" id="A0A9D2SEC3"/>
<evidence type="ECO:0000313" key="1">
    <source>
        <dbReference type="EMBL" id="HJB91522.1"/>
    </source>
</evidence>
<proteinExistence type="predicted"/>
<accession>A0A9D2SEC3</accession>
<protein>
    <submittedName>
        <fullName evidence="1">Uncharacterized protein</fullName>
    </submittedName>
</protein>